<proteinExistence type="predicted"/>
<keyword evidence="1" id="KW-0472">Membrane</keyword>
<dbReference type="Proteomes" id="UP000466785">
    <property type="component" value="Chromosome"/>
</dbReference>
<reference evidence="2 3" key="1">
    <citation type="journal article" date="2019" name="Emerg. Microbes Infect.">
        <title>Comprehensive subspecies identification of 175 nontuberculous mycobacteria species based on 7547 genomic profiles.</title>
        <authorList>
            <person name="Matsumoto Y."/>
            <person name="Kinjo T."/>
            <person name="Motooka D."/>
            <person name="Nabeya D."/>
            <person name="Jung N."/>
            <person name="Uechi K."/>
            <person name="Horii T."/>
            <person name="Iida T."/>
            <person name="Fujita J."/>
            <person name="Nakamura S."/>
        </authorList>
    </citation>
    <scope>NUCLEOTIDE SEQUENCE [LARGE SCALE GENOMIC DNA]</scope>
    <source>
        <strain evidence="2 3">JCM 12603</strain>
    </source>
</reference>
<keyword evidence="1" id="KW-1133">Transmembrane helix</keyword>
<dbReference type="EMBL" id="AP022570">
    <property type="protein sequence ID" value="BBX49246.1"/>
    <property type="molecule type" value="Genomic_DNA"/>
</dbReference>
<dbReference type="RefSeq" id="WP_163672163.1">
    <property type="nucleotide sequence ID" value="NZ_AP022570.1"/>
</dbReference>
<feature type="transmembrane region" description="Helical" evidence="1">
    <location>
        <begin position="111"/>
        <end position="136"/>
    </location>
</feature>
<keyword evidence="3" id="KW-1185">Reference proteome</keyword>
<organism evidence="2 3">
    <name type="scientific">Mycolicibacterium poriferae</name>
    <dbReference type="NCBI Taxonomy" id="39694"/>
    <lineage>
        <taxon>Bacteria</taxon>
        <taxon>Bacillati</taxon>
        <taxon>Actinomycetota</taxon>
        <taxon>Actinomycetes</taxon>
        <taxon>Mycobacteriales</taxon>
        <taxon>Mycobacteriaceae</taxon>
        <taxon>Mycolicibacterium</taxon>
    </lineage>
</organism>
<evidence type="ECO:0000313" key="3">
    <source>
        <dbReference type="Proteomes" id="UP000466785"/>
    </source>
</evidence>
<evidence type="ECO:0000313" key="2">
    <source>
        <dbReference type="EMBL" id="BBX49246.1"/>
    </source>
</evidence>
<gene>
    <name evidence="2" type="ORF">MPOR_02720</name>
</gene>
<sequence>MTPPRYWALLLWAVTAAALFAALLLAAFSYGTWAYGRYLDRDGLVTQARVVDSDVTGVSVEFTNYRGSRSVAEVRWWAPGAPGVGDEIAVVYDPWDPRDAVRAGRPENRMIAIAAGAGSAVMVSVAVGAGVGAGLIHRARRR</sequence>
<dbReference type="KEGG" id="mpof:MPOR_02720"/>
<keyword evidence="1" id="KW-0812">Transmembrane</keyword>
<accession>A0A6N4V1C3</accession>
<dbReference type="AlphaFoldDB" id="A0A6N4V1C3"/>
<evidence type="ECO:0000256" key="1">
    <source>
        <dbReference type="SAM" id="Phobius"/>
    </source>
</evidence>
<name>A0A6N4V1C3_9MYCO</name>
<evidence type="ECO:0008006" key="4">
    <source>
        <dbReference type="Google" id="ProtNLM"/>
    </source>
</evidence>
<protein>
    <recommendedName>
        <fullName evidence="4">DUF3592 domain-containing protein</fullName>
    </recommendedName>
</protein>